<gene>
    <name evidence="2" type="ORF">DBV15_10648</name>
</gene>
<keyword evidence="3" id="KW-1185">Reference proteome</keyword>
<evidence type="ECO:0000256" key="1">
    <source>
        <dbReference type="SAM" id="MobiDB-lite"/>
    </source>
</evidence>
<name>A0A4S2JNH0_9HYME</name>
<dbReference type="Proteomes" id="UP000310200">
    <property type="component" value="Unassembled WGS sequence"/>
</dbReference>
<sequence>MADLYPNRRRFAVHSAIFTSLAAMHNSHEERTQRAQWNESCNVTRAGNGAVTRRRECNALRRAAASCNRQRAGSSAVTMRSLCRASPSGMAVPRRALPPGLAIERAMVGEPARRAVAKLSIHCRDRPLRVCPAVSRCQHTIHRRESTLTGVTGQRKTAPSVRSYLEWKNFRETTLILRSPDSSEIRKGIQEKTENTTKKGGRVGRRTVLKCCLFSPMGAFQLNCKLKRIFYSSGSGAECRVVLRDARTPKSRFTGGHLDRNLPRRRAEKTFLRQLQREGSSEIAGDDGYILKVSIPPKLCRDISGVKGDCRGVKGGRPADVVKHGKTGKRTWHRDASENRKNPTDVGKLFRNFSAQRELIPRSVLF</sequence>
<dbReference type="AlphaFoldDB" id="A0A4S2JNH0"/>
<dbReference type="EMBL" id="QBLH01003549">
    <property type="protein sequence ID" value="TGZ37440.1"/>
    <property type="molecule type" value="Genomic_DNA"/>
</dbReference>
<reference evidence="2 3" key="1">
    <citation type="journal article" date="2019" name="Philos. Trans. R. Soc. Lond., B, Biol. Sci.">
        <title>Ant behaviour and brain gene expression of defending hosts depend on the ecological success of the intruding social parasite.</title>
        <authorList>
            <person name="Kaur R."/>
            <person name="Stoldt M."/>
            <person name="Jongepier E."/>
            <person name="Feldmeyer B."/>
            <person name="Menzel F."/>
            <person name="Bornberg-Bauer E."/>
            <person name="Foitzik S."/>
        </authorList>
    </citation>
    <scope>NUCLEOTIDE SEQUENCE [LARGE SCALE GENOMIC DNA]</scope>
    <source>
        <tissue evidence="2">Whole body</tissue>
    </source>
</reference>
<comment type="caution">
    <text evidence="2">The sequence shown here is derived from an EMBL/GenBank/DDBJ whole genome shotgun (WGS) entry which is preliminary data.</text>
</comment>
<proteinExistence type="predicted"/>
<accession>A0A4S2JNH0</accession>
<feature type="compositionally biased region" description="Basic and acidic residues" evidence="1">
    <location>
        <begin position="333"/>
        <end position="343"/>
    </location>
</feature>
<evidence type="ECO:0000313" key="2">
    <source>
        <dbReference type="EMBL" id="TGZ37440.1"/>
    </source>
</evidence>
<evidence type="ECO:0000313" key="3">
    <source>
        <dbReference type="Proteomes" id="UP000310200"/>
    </source>
</evidence>
<organism evidence="2 3">
    <name type="scientific">Temnothorax longispinosus</name>
    <dbReference type="NCBI Taxonomy" id="300112"/>
    <lineage>
        <taxon>Eukaryota</taxon>
        <taxon>Metazoa</taxon>
        <taxon>Ecdysozoa</taxon>
        <taxon>Arthropoda</taxon>
        <taxon>Hexapoda</taxon>
        <taxon>Insecta</taxon>
        <taxon>Pterygota</taxon>
        <taxon>Neoptera</taxon>
        <taxon>Endopterygota</taxon>
        <taxon>Hymenoptera</taxon>
        <taxon>Apocrita</taxon>
        <taxon>Aculeata</taxon>
        <taxon>Formicoidea</taxon>
        <taxon>Formicidae</taxon>
        <taxon>Myrmicinae</taxon>
        <taxon>Temnothorax</taxon>
    </lineage>
</organism>
<feature type="region of interest" description="Disordered" evidence="1">
    <location>
        <begin position="324"/>
        <end position="344"/>
    </location>
</feature>
<protein>
    <submittedName>
        <fullName evidence="2">Uncharacterized protein</fullName>
    </submittedName>
</protein>